<protein>
    <submittedName>
        <fullName evidence="3">Glycosyltransferase, GT2 family</fullName>
    </submittedName>
</protein>
<evidence type="ECO:0000313" key="4">
    <source>
        <dbReference type="Proteomes" id="UP000199377"/>
    </source>
</evidence>
<dbReference type="Gene3D" id="3.90.550.60">
    <property type="match status" value="1"/>
</dbReference>
<dbReference type="InterPro" id="IPR029044">
    <property type="entry name" value="Nucleotide-diphossugar_trans"/>
</dbReference>
<keyword evidence="3" id="KW-0808">Transferase</keyword>
<reference evidence="3 4" key="1">
    <citation type="submission" date="2016-10" db="EMBL/GenBank/DDBJ databases">
        <authorList>
            <person name="de Groot N.N."/>
        </authorList>
    </citation>
    <scope>NUCLEOTIDE SEQUENCE [LARGE SCALE GENOMIC DNA]</scope>
    <source>
        <strain evidence="3 4">CGMCC 1.11030</strain>
    </source>
</reference>
<evidence type="ECO:0000313" key="3">
    <source>
        <dbReference type="EMBL" id="SFH66719.1"/>
    </source>
</evidence>
<dbReference type="Proteomes" id="UP000199377">
    <property type="component" value="Unassembled WGS sequence"/>
</dbReference>
<dbReference type="InterPro" id="IPR001173">
    <property type="entry name" value="Glyco_trans_2-like"/>
</dbReference>
<dbReference type="STRING" id="1114924.SAMN05216258_101401"/>
<feature type="region of interest" description="Disordered" evidence="1">
    <location>
        <begin position="1"/>
        <end position="23"/>
    </location>
</feature>
<evidence type="ECO:0000256" key="1">
    <source>
        <dbReference type="SAM" id="MobiDB-lite"/>
    </source>
</evidence>
<gene>
    <name evidence="3" type="ORF">SAMN05216258_101401</name>
</gene>
<accession>A0A1I3BXQ0</accession>
<dbReference type="EMBL" id="FOQH01000001">
    <property type="protein sequence ID" value="SFH66719.1"/>
    <property type="molecule type" value="Genomic_DNA"/>
</dbReference>
<organism evidence="3 4">
    <name type="scientific">Albimonas pacifica</name>
    <dbReference type="NCBI Taxonomy" id="1114924"/>
    <lineage>
        <taxon>Bacteria</taxon>
        <taxon>Pseudomonadati</taxon>
        <taxon>Pseudomonadota</taxon>
        <taxon>Alphaproteobacteria</taxon>
        <taxon>Rhodobacterales</taxon>
        <taxon>Paracoccaceae</taxon>
        <taxon>Albimonas</taxon>
    </lineage>
</organism>
<sequence>MEANSTAATASAGTETTTPERSASDAGWILAQRLVFPDPTVNSRIRLFCHGVRGAGHDDGRKAYFAKPGARLKFDSYFNSFHAAAMDIGPRDSVMLRVEGEGVALLKVHMARPLHSDETLLSTVIRLKPGRPLDLALPPIRDAGVIHLRFNARTRLHVTRTDWLVQSPRARHVKIGAVITTFKRNDAVQASTERLARYLETNPDIGDRLSLIVVDNGGDTDAAPGARVIKNRNLGGAGGFTRGLLEHREDPDVTHVLFMDDDAEFFPENLRRTLATLRLARAKNTAVAGTMLPAAKRWQVWENTAIFDKLCRPILQGLNLRRFENVLELARPLTGVQGRYAGWWYFCFPLSHVKRLAFPFFVRGDDVWFSLANDFDIRTVLGVCSHQDDFVSKRSPLTAYLDARYHVIQMLAHDGLPSDEATLKDQLTFLYRQWNESYHYGAAAAVIEAIEDVCKGPEFFDEDPEMSAKRARIKEIGGEEANLHKLKWRRSGNTGVAPAKHTSKPFQILRKLTFNGHRWIPKSFFYSKTGRFDMDTRARPNQVFLRENCLVVDAQTGIGYRLKRDPKRFFENRRRFEAAFRQLAAKLPELRKAYKIDNVSQITEAAWRKRLGL</sequence>
<feature type="compositionally biased region" description="Low complexity" evidence="1">
    <location>
        <begin position="1"/>
        <end position="17"/>
    </location>
</feature>
<proteinExistence type="predicted"/>
<dbReference type="GO" id="GO:0016740">
    <property type="term" value="F:transferase activity"/>
    <property type="evidence" value="ECO:0007669"/>
    <property type="project" value="UniProtKB-KW"/>
</dbReference>
<dbReference type="AlphaFoldDB" id="A0A1I3BXQ0"/>
<keyword evidence="4" id="KW-1185">Reference proteome</keyword>
<dbReference type="Pfam" id="PF00535">
    <property type="entry name" value="Glycos_transf_2"/>
    <property type="match status" value="1"/>
</dbReference>
<dbReference type="SUPFAM" id="SSF53448">
    <property type="entry name" value="Nucleotide-diphospho-sugar transferases"/>
    <property type="match status" value="1"/>
</dbReference>
<name>A0A1I3BXQ0_9RHOB</name>
<feature type="domain" description="Glycosyltransferase 2-like" evidence="2">
    <location>
        <begin position="178"/>
        <end position="278"/>
    </location>
</feature>
<dbReference type="RefSeq" id="WP_177236113.1">
    <property type="nucleotide sequence ID" value="NZ_FOQH01000001.1"/>
</dbReference>
<evidence type="ECO:0000259" key="2">
    <source>
        <dbReference type="Pfam" id="PF00535"/>
    </source>
</evidence>